<dbReference type="PROSITE" id="PS51195">
    <property type="entry name" value="Q_MOTIF"/>
    <property type="match status" value="1"/>
</dbReference>
<dbReference type="GO" id="GO:0003676">
    <property type="term" value="F:nucleic acid binding"/>
    <property type="evidence" value="ECO:0007669"/>
    <property type="project" value="InterPro"/>
</dbReference>
<dbReference type="GO" id="GO:0003724">
    <property type="term" value="F:RNA helicase activity"/>
    <property type="evidence" value="ECO:0007669"/>
    <property type="project" value="UniProtKB-EC"/>
</dbReference>
<keyword evidence="2" id="KW-0547">Nucleotide-binding</keyword>
<evidence type="ECO:0000256" key="1">
    <source>
        <dbReference type="ARBA" id="ARBA00012552"/>
    </source>
</evidence>
<evidence type="ECO:0000256" key="7">
    <source>
        <dbReference type="SAM" id="MobiDB-lite"/>
    </source>
</evidence>
<proteinExistence type="predicted"/>
<dbReference type="InterPro" id="IPR014014">
    <property type="entry name" value="RNA_helicase_DEAD_Q_motif"/>
</dbReference>
<keyword evidence="10" id="KW-1185">Reference proteome</keyword>
<feature type="compositionally biased region" description="Basic and acidic residues" evidence="7">
    <location>
        <begin position="64"/>
        <end position="78"/>
    </location>
</feature>
<accession>A0AAD5NB17</accession>
<dbReference type="GO" id="GO:0005524">
    <property type="term" value="F:ATP binding"/>
    <property type="evidence" value="ECO:0007669"/>
    <property type="project" value="UniProtKB-KW"/>
</dbReference>
<dbReference type="EC" id="3.6.4.13" evidence="1"/>
<feature type="region of interest" description="Disordered" evidence="7">
    <location>
        <begin position="158"/>
        <end position="249"/>
    </location>
</feature>
<evidence type="ECO:0000256" key="6">
    <source>
        <dbReference type="PROSITE-ProRule" id="PRU00552"/>
    </source>
</evidence>
<keyword evidence="3" id="KW-0378">Hydrolase</keyword>
<gene>
    <name evidence="9" type="ORF">KIN20_025804</name>
</gene>
<evidence type="ECO:0000313" key="9">
    <source>
        <dbReference type="EMBL" id="KAJ1365491.1"/>
    </source>
</evidence>
<organism evidence="9 10">
    <name type="scientific">Parelaphostrongylus tenuis</name>
    <name type="common">Meningeal worm</name>
    <dbReference type="NCBI Taxonomy" id="148309"/>
    <lineage>
        <taxon>Eukaryota</taxon>
        <taxon>Metazoa</taxon>
        <taxon>Ecdysozoa</taxon>
        <taxon>Nematoda</taxon>
        <taxon>Chromadorea</taxon>
        <taxon>Rhabditida</taxon>
        <taxon>Rhabditina</taxon>
        <taxon>Rhabditomorpha</taxon>
        <taxon>Strongyloidea</taxon>
        <taxon>Metastrongylidae</taxon>
        <taxon>Parelaphostrongylus</taxon>
    </lineage>
</organism>
<dbReference type="InterPro" id="IPR027417">
    <property type="entry name" value="P-loop_NTPase"/>
</dbReference>
<evidence type="ECO:0000256" key="4">
    <source>
        <dbReference type="ARBA" id="ARBA00022806"/>
    </source>
</evidence>
<feature type="compositionally biased region" description="Basic and acidic residues" evidence="7">
    <location>
        <begin position="103"/>
        <end position="134"/>
    </location>
</feature>
<keyword evidence="5" id="KW-0067">ATP-binding</keyword>
<feature type="domain" description="DEAD-box RNA helicase Q" evidence="8">
    <location>
        <begin position="371"/>
        <end position="399"/>
    </location>
</feature>
<feature type="compositionally biased region" description="Basic and acidic residues" evidence="7">
    <location>
        <begin position="220"/>
        <end position="234"/>
    </location>
</feature>
<evidence type="ECO:0000256" key="5">
    <source>
        <dbReference type="ARBA" id="ARBA00022840"/>
    </source>
</evidence>
<sequence>MHSKAVPDSGQENWAEGRGEQTKRLVVIEVNSAVIAHIISDPAGKVSKFRLVVVVFLREMSDRDRDRERDKDRRERERRDRRRSRSKDRERDRKRSRSRSRSPRREKDRKKSDKQKEKEKRKDEEIEKKKEEKDIVDIVEMKDKAEVGSELERIMEERRRKVEIWRARRNRAASAAEQAEKEEKGECSNNSTAVDKSEKKVWTLEDDDDDDPDDMLVDNSHNDLQDNGQKETTSEAKPVSATEDDEEDPLDMFMSGLRKDLQKDRSTGGTVRVVTINAVKEKEKGIVLENEGRSEFVVDDIDMEQAAASLCHKGRMLPATDHSKVYYRPFRKDFYVETPEIAKMTKAEVRAYREELDGIEVKGNKCPKPIKTWAQCGVEFKILQQLKRHNYTKPTAIQAQAIPCIMAGRDIIGIAKTGSGKTLAFLLPMFRHILDQPELEELDGP</sequence>
<dbReference type="AlphaFoldDB" id="A0AAD5NB17"/>
<evidence type="ECO:0000256" key="3">
    <source>
        <dbReference type="ARBA" id="ARBA00022801"/>
    </source>
</evidence>
<dbReference type="InterPro" id="IPR011545">
    <property type="entry name" value="DEAD/DEAH_box_helicase_dom"/>
</dbReference>
<dbReference type="EMBL" id="JAHQIW010005280">
    <property type="protein sequence ID" value="KAJ1365491.1"/>
    <property type="molecule type" value="Genomic_DNA"/>
</dbReference>
<evidence type="ECO:0000313" key="10">
    <source>
        <dbReference type="Proteomes" id="UP001196413"/>
    </source>
</evidence>
<dbReference type="GO" id="GO:0016787">
    <property type="term" value="F:hydrolase activity"/>
    <property type="evidence" value="ECO:0007669"/>
    <property type="project" value="UniProtKB-KW"/>
</dbReference>
<evidence type="ECO:0000256" key="2">
    <source>
        <dbReference type="ARBA" id="ARBA00022741"/>
    </source>
</evidence>
<dbReference type="Pfam" id="PF00270">
    <property type="entry name" value="DEAD"/>
    <property type="match status" value="1"/>
</dbReference>
<dbReference type="SUPFAM" id="SSF52540">
    <property type="entry name" value="P-loop containing nucleoside triphosphate hydrolases"/>
    <property type="match status" value="1"/>
</dbReference>
<keyword evidence="4" id="KW-0347">Helicase</keyword>
<reference evidence="9" key="1">
    <citation type="submission" date="2021-06" db="EMBL/GenBank/DDBJ databases">
        <title>Parelaphostrongylus tenuis whole genome reference sequence.</title>
        <authorList>
            <person name="Garwood T.J."/>
            <person name="Larsen P.A."/>
            <person name="Fountain-Jones N.M."/>
            <person name="Garbe J.R."/>
            <person name="Macchietto M.G."/>
            <person name="Kania S.A."/>
            <person name="Gerhold R.W."/>
            <person name="Richards J.E."/>
            <person name="Wolf T.M."/>
        </authorList>
    </citation>
    <scope>NUCLEOTIDE SEQUENCE</scope>
    <source>
        <strain evidence="9">MNPRO001-30</strain>
        <tissue evidence="9">Meninges</tissue>
    </source>
</reference>
<evidence type="ECO:0000259" key="8">
    <source>
        <dbReference type="PROSITE" id="PS51195"/>
    </source>
</evidence>
<name>A0AAD5NB17_PARTN</name>
<dbReference type="Proteomes" id="UP001196413">
    <property type="component" value="Unassembled WGS sequence"/>
</dbReference>
<comment type="caution">
    <text evidence="9">The sequence shown here is derived from an EMBL/GenBank/DDBJ whole genome shotgun (WGS) entry which is preliminary data.</text>
</comment>
<protein>
    <recommendedName>
        <fullName evidence="1">RNA helicase</fullName>
        <ecNumber evidence="1">3.6.4.13</ecNumber>
    </recommendedName>
</protein>
<feature type="compositionally biased region" description="Acidic residues" evidence="7">
    <location>
        <begin position="204"/>
        <end position="216"/>
    </location>
</feature>
<dbReference type="PANTHER" id="PTHR47958">
    <property type="entry name" value="ATP-DEPENDENT RNA HELICASE DBP3"/>
    <property type="match status" value="1"/>
</dbReference>
<feature type="short sequence motif" description="Q motif" evidence="6">
    <location>
        <begin position="371"/>
        <end position="399"/>
    </location>
</feature>
<dbReference type="Gene3D" id="3.40.50.300">
    <property type="entry name" value="P-loop containing nucleotide triphosphate hydrolases"/>
    <property type="match status" value="1"/>
</dbReference>
<feature type="region of interest" description="Disordered" evidence="7">
    <location>
        <begin position="64"/>
        <end position="134"/>
    </location>
</feature>